<dbReference type="KEGG" id="pbar:105431748"/>
<sequence>MRFVIFILIAMIIAACQAGSQAGQGCGSVSQSCMYSPCCDGLECVPHAHVCVEPKGPYGTVFHPGSADEFQPGNAEQKCVSLRQRCRRDSDCCRYMECVRHANVCTYLPPPYGEDNRPLDPHSEPPKTPY</sequence>
<proteinExistence type="predicted"/>
<evidence type="ECO:0000256" key="1">
    <source>
        <dbReference type="SAM" id="SignalP"/>
    </source>
</evidence>
<name>A0A6I9WWY5_9HYME</name>
<dbReference type="PROSITE" id="PS51257">
    <property type="entry name" value="PROKAR_LIPOPROTEIN"/>
    <property type="match status" value="1"/>
</dbReference>
<keyword evidence="1" id="KW-0732">Signal</keyword>
<keyword evidence="2" id="KW-1185">Reference proteome</keyword>
<protein>
    <submittedName>
        <fullName evidence="3">Uncharacterized protein LOC105431748 isoform X1</fullName>
    </submittedName>
</protein>
<dbReference type="GeneID" id="105431748"/>
<evidence type="ECO:0000313" key="3">
    <source>
        <dbReference type="RefSeq" id="XP_011644470.1"/>
    </source>
</evidence>
<feature type="chain" id="PRO_5026752846" evidence="1">
    <location>
        <begin position="19"/>
        <end position="130"/>
    </location>
</feature>
<dbReference type="AlphaFoldDB" id="A0A6I9WWY5"/>
<reference evidence="3" key="1">
    <citation type="submission" date="2025-08" db="UniProtKB">
        <authorList>
            <consortium name="RefSeq"/>
        </authorList>
    </citation>
    <scope>IDENTIFICATION</scope>
</reference>
<organism evidence="2 3">
    <name type="scientific">Pogonomyrmex barbatus</name>
    <name type="common">red harvester ant</name>
    <dbReference type="NCBI Taxonomy" id="144034"/>
    <lineage>
        <taxon>Eukaryota</taxon>
        <taxon>Metazoa</taxon>
        <taxon>Ecdysozoa</taxon>
        <taxon>Arthropoda</taxon>
        <taxon>Hexapoda</taxon>
        <taxon>Insecta</taxon>
        <taxon>Pterygota</taxon>
        <taxon>Neoptera</taxon>
        <taxon>Endopterygota</taxon>
        <taxon>Hymenoptera</taxon>
        <taxon>Apocrita</taxon>
        <taxon>Aculeata</taxon>
        <taxon>Formicoidea</taxon>
        <taxon>Formicidae</taxon>
        <taxon>Myrmicinae</taxon>
        <taxon>Pogonomyrmex</taxon>
    </lineage>
</organism>
<dbReference type="Proteomes" id="UP000504615">
    <property type="component" value="Unplaced"/>
</dbReference>
<evidence type="ECO:0000313" key="2">
    <source>
        <dbReference type="Proteomes" id="UP000504615"/>
    </source>
</evidence>
<accession>A0A6I9WWY5</accession>
<feature type="signal peptide" evidence="1">
    <location>
        <begin position="1"/>
        <end position="18"/>
    </location>
</feature>
<gene>
    <name evidence="3" type="primary">LOC105431748</name>
</gene>
<dbReference type="RefSeq" id="XP_011644470.1">
    <property type="nucleotide sequence ID" value="XM_011646168.2"/>
</dbReference>